<proteinExistence type="predicted"/>
<reference evidence="2" key="1">
    <citation type="submission" date="2019-10" db="EMBL/GenBank/DDBJ databases">
        <title>The sequence and de novo assembly of the wild yak genome.</title>
        <authorList>
            <person name="Liu Y."/>
        </authorList>
    </citation>
    <scope>NUCLEOTIDE SEQUENCE [LARGE SCALE GENOMIC DNA]</scope>
    <source>
        <strain evidence="2">WY2019</strain>
    </source>
</reference>
<name>A0A6B0S2X1_9CETA</name>
<sequence>MQVLLAPHLRRQRRLWCHLQASDPRGGRTVSSHLRVETPGSEGLPGRADWAPGVACFHSPAPAFKAEKVTQQLPPLLPPPTTATPSGVTSVALHRASRSADKTPPPALPPGTEGGGHGLRSPGDE</sequence>
<accession>A0A6B0S2X1</accession>
<evidence type="ECO:0000313" key="2">
    <source>
        <dbReference type="EMBL" id="MXQ95297.1"/>
    </source>
</evidence>
<dbReference type="EMBL" id="VBQZ03000132">
    <property type="protein sequence ID" value="MXQ95297.1"/>
    <property type="molecule type" value="Genomic_DNA"/>
</dbReference>
<feature type="region of interest" description="Disordered" evidence="1">
    <location>
        <begin position="22"/>
        <end position="47"/>
    </location>
</feature>
<organism evidence="2 3">
    <name type="scientific">Bos mutus</name>
    <name type="common">wild yak</name>
    <dbReference type="NCBI Taxonomy" id="72004"/>
    <lineage>
        <taxon>Eukaryota</taxon>
        <taxon>Metazoa</taxon>
        <taxon>Chordata</taxon>
        <taxon>Craniata</taxon>
        <taxon>Vertebrata</taxon>
        <taxon>Euteleostomi</taxon>
        <taxon>Mammalia</taxon>
        <taxon>Eutheria</taxon>
        <taxon>Laurasiatheria</taxon>
        <taxon>Artiodactyla</taxon>
        <taxon>Ruminantia</taxon>
        <taxon>Pecora</taxon>
        <taxon>Bovidae</taxon>
        <taxon>Bovinae</taxon>
        <taxon>Bos</taxon>
    </lineage>
</organism>
<feature type="region of interest" description="Disordered" evidence="1">
    <location>
        <begin position="73"/>
        <end position="125"/>
    </location>
</feature>
<evidence type="ECO:0000313" key="3">
    <source>
        <dbReference type="Proteomes" id="UP000322234"/>
    </source>
</evidence>
<comment type="caution">
    <text evidence="2">The sequence shown here is derived from an EMBL/GenBank/DDBJ whole genome shotgun (WGS) entry which is preliminary data.</text>
</comment>
<evidence type="ECO:0000256" key="1">
    <source>
        <dbReference type="SAM" id="MobiDB-lite"/>
    </source>
</evidence>
<protein>
    <submittedName>
        <fullName evidence="2">Uncharacterized protein</fullName>
    </submittedName>
</protein>
<dbReference type="AlphaFoldDB" id="A0A6B0S2X1"/>
<gene>
    <name evidence="2" type="ORF">E5288_WYG005151</name>
</gene>
<keyword evidence="3" id="KW-1185">Reference proteome</keyword>
<dbReference type="Proteomes" id="UP000322234">
    <property type="component" value="Unassembled WGS sequence"/>
</dbReference>